<sequence>MSEAMPRDSLGRIVYVGDVWEDGNRVIYIQEGSSARFAETLDLAASPARTNYERYFADLGTRDEVRFAVSRECNSRSCSGCVFANWVSMAYCGSGIGFCYIPFNRWLDMKAVI</sequence>
<keyword evidence="1" id="KW-0812">Transmembrane</keyword>
<accession>A0A6N8IJL4</accession>
<comment type="caution">
    <text evidence="2">The sequence shown here is derived from an EMBL/GenBank/DDBJ whole genome shotgun (WGS) entry which is preliminary data.</text>
</comment>
<organism evidence="2 3">
    <name type="scientific">Gordonibacter urolithinfaciens</name>
    <dbReference type="NCBI Taxonomy" id="1335613"/>
    <lineage>
        <taxon>Bacteria</taxon>
        <taxon>Bacillati</taxon>
        <taxon>Actinomycetota</taxon>
        <taxon>Coriobacteriia</taxon>
        <taxon>Eggerthellales</taxon>
        <taxon>Eggerthellaceae</taxon>
        <taxon>Gordonibacter</taxon>
    </lineage>
</organism>
<keyword evidence="1" id="KW-0472">Membrane</keyword>
<gene>
    <name evidence="2" type="ORF">GO738_06435</name>
</gene>
<protein>
    <submittedName>
        <fullName evidence="2">Uncharacterized protein</fullName>
    </submittedName>
</protein>
<feature type="transmembrane region" description="Helical" evidence="1">
    <location>
        <begin position="83"/>
        <end position="103"/>
    </location>
</feature>
<dbReference type="EMBL" id="WPOC01000008">
    <property type="protein sequence ID" value="MVN14993.1"/>
    <property type="molecule type" value="Genomic_DNA"/>
</dbReference>
<keyword evidence="3" id="KW-1185">Reference proteome</keyword>
<dbReference type="Proteomes" id="UP000468327">
    <property type="component" value="Unassembled WGS sequence"/>
</dbReference>
<evidence type="ECO:0000256" key="1">
    <source>
        <dbReference type="SAM" id="Phobius"/>
    </source>
</evidence>
<evidence type="ECO:0000313" key="3">
    <source>
        <dbReference type="Proteomes" id="UP000468327"/>
    </source>
</evidence>
<reference evidence="2 3" key="1">
    <citation type="submission" date="2019-11" db="EMBL/GenBank/DDBJ databases">
        <title>Whole genome shotgun sequencing (WGS) data from Adlercreutzia equolifaciens ResAG-91, Eggerthella lenta MRI-F36, MRI-F37, MRI-F40, ResAG-49, ResAG-88, ResAG-121, ResAG-145, and Gordonibacter sp. ResAG-5, ResAG-26, ResAG-43, ResAG-50, ResAG-59.</title>
        <authorList>
            <person name="Stoll D.A."/>
            <person name="Danylec N."/>
            <person name="Franz C.M.A.P."/>
            <person name="Huch M."/>
        </authorList>
    </citation>
    <scope>NUCLEOTIDE SEQUENCE [LARGE SCALE GENOMIC DNA]</scope>
    <source>
        <strain evidence="2 3">ResAG-59</strain>
    </source>
</reference>
<evidence type="ECO:0000313" key="2">
    <source>
        <dbReference type="EMBL" id="MVN14993.1"/>
    </source>
</evidence>
<keyword evidence="1" id="KW-1133">Transmembrane helix</keyword>
<dbReference type="RefSeq" id="WP_157005051.1">
    <property type="nucleotide sequence ID" value="NZ_DBEZYS010000012.1"/>
</dbReference>
<dbReference type="AlphaFoldDB" id="A0A6N8IJL4"/>
<proteinExistence type="predicted"/>
<name>A0A6N8IJL4_9ACTN</name>